<organism evidence="7">
    <name type="scientific">hydrothermal vent metagenome</name>
    <dbReference type="NCBI Taxonomy" id="652676"/>
    <lineage>
        <taxon>unclassified sequences</taxon>
        <taxon>metagenomes</taxon>
        <taxon>ecological metagenomes</taxon>
    </lineage>
</organism>
<keyword evidence="5" id="KW-0902">Two-component regulatory system</keyword>
<dbReference type="EMBL" id="UOFQ01000164">
    <property type="protein sequence ID" value="VAW89992.1"/>
    <property type="molecule type" value="Genomic_DNA"/>
</dbReference>
<dbReference type="Gene3D" id="3.30.565.10">
    <property type="entry name" value="Histidine kinase-like ATPase, C-terminal domain"/>
    <property type="match status" value="1"/>
</dbReference>
<evidence type="ECO:0000256" key="3">
    <source>
        <dbReference type="ARBA" id="ARBA00022679"/>
    </source>
</evidence>
<protein>
    <recommendedName>
        <fullName evidence="2">histidine kinase</fullName>
        <ecNumber evidence="2">2.7.13.3</ecNumber>
    </recommendedName>
</protein>
<accession>A0A3B0ZRC2</accession>
<comment type="catalytic activity">
    <reaction evidence="1">
        <text>ATP + protein L-histidine = ADP + protein N-phospho-L-histidine.</text>
        <dbReference type="EC" id="2.7.13.3"/>
    </reaction>
</comment>
<dbReference type="GO" id="GO:0004673">
    <property type="term" value="F:protein histidine kinase activity"/>
    <property type="evidence" value="ECO:0007669"/>
    <property type="project" value="UniProtKB-EC"/>
</dbReference>
<keyword evidence="3" id="KW-0808">Transferase</keyword>
<dbReference type="PANTHER" id="PTHR43711">
    <property type="entry name" value="TWO-COMPONENT HISTIDINE KINASE"/>
    <property type="match status" value="1"/>
</dbReference>
<dbReference type="GO" id="GO:0000160">
    <property type="term" value="P:phosphorelay signal transduction system"/>
    <property type="evidence" value="ECO:0007669"/>
    <property type="project" value="UniProtKB-KW"/>
</dbReference>
<keyword evidence="4" id="KW-0418">Kinase</keyword>
<dbReference type="SMART" id="SM00387">
    <property type="entry name" value="HATPase_c"/>
    <property type="match status" value="1"/>
</dbReference>
<dbReference type="PANTHER" id="PTHR43711:SF1">
    <property type="entry name" value="HISTIDINE KINASE 1"/>
    <property type="match status" value="1"/>
</dbReference>
<dbReference type="InterPro" id="IPR004358">
    <property type="entry name" value="Sig_transdc_His_kin-like_C"/>
</dbReference>
<evidence type="ECO:0000259" key="6">
    <source>
        <dbReference type="PROSITE" id="PS50109"/>
    </source>
</evidence>
<dbReference type="AlphaFoldDB" id="A0A3B0ZRC2"/>
<reference evidence="7" key="1">
    <citation type="submission" date="2018-06" db="EMBL/GenBank/DDBJ databases">
        <authorList>
            <person name="Zhirakovskaya E."/>
        </authorList>
    </citation>
    <scope>NUCLEOTIDE SEQUENCE</scope>
</reference>
<dbReference type="PRINTS" id="PR00344">
    <property type="entry name" value="BCTRLSENSOR"/>
</dbReference>
<proteinExistence type="predicted"/>
<dbReference type="InterPro" id="IPR036890">
    <property type="entry name" value="HATPase_C_sf"/>
</dbReference>
<dbReference type="InterPro" id="IPR050736">
    <property type="entry name" value="Sensor_HK_Regulatory"/>
</dbReference>
<evidence type="ECO:0000256" key="4">
    <source>
        <dbReference type="ARBA" id="ARBA00022777"/>
    </source>
</evidence>
<dbReference type="InterPro" id="IPR003594">
    <property type="entry name" value="HATPase_dom"/>
</dbReference>
<feature type="domain" description="Histidine kinase" evidence="6">
    <location>
        <begin position="1"/>
        <end position="83"/>
    </location>
</feature>
<evidence type="ECO:0000256" key="5">
    <source>
        <dbReference type="ARBA" id="ARBA00023012"/>
    </source>
</evidence>
<evidence type="ECO:0000256" key="1">
    <source>
        <dbReference type="ARBA" id="ARBA00000085"/>
    </source>
</evidence>
<dbReference type="SUPFAM" id="SSF55874">
    <property type="entry name" value="ATPase domain of HSP90 chaperone/DNA topoisomerase II/histidine kinase"/>
    <property type="match status" value="1"/>
</dbReference>
<dbReference type="Pfam" id="PF02518">
    <property type="entry name" value="HATPase_c"/>
    <property type="match status" value="1"/>
</dbReference>
<dbReference type="InterPro" id="IPR005467">
    <property type="entry name" value="His_kinase_dom"/>
</dbReference>
<sequence length="91" mass="9792">MQSHQQGLRILVTDHGSGIPDSFRAKIFERFTQADSADTKAKGGTGLGLCISKTIVEEHGGKIGFESEEGKGSTFYIELPGYHVPEKIAAI</sequence>
<evidence type="ECO:0000256" key="2">
    <source>
        <dbReference type="ARBA" id="ARBA00012438"/>
    </source>
</evidence>
<name>A0A3B0ZRC2_9ZZZZ</name>
<dbReference type="PROSITE" id="PS50109">
    <property type="entry name" value="HIS_KIN"/>
    <property type="match status" value="1"/>
</dbReference>
<evidence type="ECO:0000313" key="7">
    <source>
        <dbReference type="EMBL" id="VAW89992.1"/>
    </source>
</evidence>
<gene>
    <name evidence="7" type="ORF">MNBD_GAMMA17-1848</name>
</gene>
<dbReference type="EC" id="2.7.13.3" evidence="2"/>